<dbReference type="FunFam" id="3.30.470.10:FF:000004">
    <property type="entry name" value="Branched-chain-amino-acid aminotransferase"/>
    <property type="match status" value="1"/>
</dbReference>
<dbReference type="NCBIfam" id="NF009897">
    <property type="entry name" value="PRK13357.1"/>
    <property type="match status" value="1"/>
</dbReference>
<comment type="catalytic activity">
    <reaction evidence="11 15">
        <text>L-leucine + 2-oxoglutarate = 4-methyl-2-oxopentanoate + L-glutamate</text>
        <dbReference type="Rhea" id="RHEA:18321"/>
        <dbReference type="ChEBI" id="CHEBI:16810"/>
        <dbReference type="ChEBI" id="CHEBI:17865"/>
        <dbReference type="ChEBI" id="CHEBI:29985"/>
        <dbReference type="ChEBI" id="CHEBI:57427"/>
        <dbReference type="EC" id="2.6.1.42"/>
    </reaction>
</comment>
<dbReference type="UniPathway" id="UPA00049">
    <property type="reaction ID" value="UER00062"/>
</dbReference>
<comment type="caution">
    <text evidence="17">The sequence shown here is derived from an EMBL/GenBank/DDBJ whole genome shotgun (WGS) entry which is preliminary data.</text>
</comment>
<dbReference type="GO" id="GO:0052655">
    <property type="term" value="F:L-valine-2-oxoglutarate transaminase activity"/>
    <property type="evidence" value="ECO:0007669"/>
    <property type="project" value="RHEA"/>
</dbReference>
<dbReference type="InterPro" id="IPR005786">
    <property type="entry name" value="B_amino_transII"/>
</dbReference>
<evidence type="ECO:0000256" key="2">
    <source>
        <dbReference type="ARBA" id="ARBA00004824"/>
    </source>
</evidence>
<dbReference type="GO" id="GO:0009098">
    <property type="term" value="P:L-leucine biosynthetic process"/>
    <property type="evidence" value="ECO:0007669"/>
    <property type="project" value="UniProtKB-UniPathway"/>
</dbReference>
<dbReference type="GO" id="GO:0009097">
    <property type="term" value="P:isoleucine biosynthetic process"/>
    <property type="evidence" value="ECO:0007669"/>
    <property type="project" value="UniProtKB-UniPathway"/>
</dbReference>
<evidence type="ECO:0000313" key="18">
    <source>
        <dbReference type="Proteomes" id="UP000051311"/>
    </source>
</evidence>
<evidence type="ECO:0000256" key="7">
    <source>
        <dbReference type="ARBA" id="ARBA00022679"/>
    </source>
</evidence>
<dbReference type="UniPathway" id="UPA00047">
    <property type="reaction ID" value="UER00058"/>
</dbReference>
<dbReference type="PANTHER" id="PTHR42825:SF2">
    <property type="entry name" value="BRANCHED-CHAIN-AMINO-ACID AMINOTRANSFERASE 3, CHLOROPLASTIC-RELATED"/>
    <property type="match status" value="1"/>
</dbReference>
<keyword evidence="7 15" id="KW-0808">Transferase</keyword>
<comment type="cofactor">
    <cofactor evidence="1 14">
        <name>pyridoxal 5'-phosphate</name>
        <dbReference type="ChEBI" id="CHEBI:597326"/>
    </cofactor>
</comment>
<dbReference type="NCBIfam" id="TIGR01123">
    <property type="entry name" value="ilvE_II"/>
    <property type="match status" value="1"/>
</dbReference>
<dbReference type="Gene3D" id="3.20.10.10">
    <property type="entry name" value="D-amino Acid Aminotransferase, subunit A, domain 2"/>
    <property type="match status" value="1"/>
</dbReference>
<dbReference type="PROSITE" id="PS00770">
    <property type="entry name" value="AA_TRANSFER_CLASS_4"/>
    <property type="match status" value="1"/>
</dbReference>
<reference evidence="17 18" key="1">
    <citation type="journal article" date="2015" name="Genome Announc.">
        <title>Expanding the biotechnology potential of lactobacilli through comparative genomics of 213 strains and associated genera.</title>
        <authorList>
            <person name="Sun Z."/>
            <person name="Harris H.M."/>
            <person name="McCann A."/>
            <person name="Guo C."/>
            <person name="Argimon S."/>
            <person name="Zhang W."/>
            <person name="Yang X."/>
            <person name="Jeffery I.B."/>
            <person name="Cooney J.C."/>
            <person name="Kagawa T.F."/>
            <person name="Liu W."/>
            <person name="Song Y."/>
            <person name="Salvetti E."/>
            <person name="Wrobel A."/>
            <person name="Rasinkangas P."/>
            <person name="Parkhill J."/>
            <person name="Rea M.C."/>
            <person name="O'Sullivan O."/>
            <person name="Ritari J."/>
            <person name="Douillard F.P."/>
            <person name="Paul Ross R."/>
            <person name="Yang R."/>
            <person name="Briner A.E."/>
            <person name="Felis G.E."/>
            <person name="de Vos W.M."/>
            <person name="Barrangou R."/>
            <person name="Klaenhammer T.R."/>
            <person name="Caufield P.W."/>
            <person name="Cui Y."/>
            <person name="Zhang H."/>
            <person name="O'Toole P.W."/>
        </authorList>
    </citation>
    <scope>NUCLEOTIDE SEQUENCE [LARGE SCALE GENOMIC DNA]</scope>
    <source>
        <strain evidence="17 18">DSM 10532</strain>
    </source>
</reference>
<evidence type="ECO:0000256" key="1">
    <source>
        <dbReference type="ARBA" id="ARBA00001933"/>
    </source>
</evidence>
<dbReference type="InterPro" id="IPR001544">
    <property type="entry name" value="Aminotrans_IV"/>
</dbReference>
<dbReference type="CDD" id="cd01557">
    <property type="entry name" value="BCAT_beta_family"/>
    <property type="match status" value="1"/>
</dbReference>
<evidence type="ECO:0000256" key="14">
    <source>
        <dbReference type="RuleBase" id="RU004516"/>
    </source>
</evidence>
<evidence type="ECO:0000313" key="17">
    <source>
        <dbReference type="EMBL" id="KRL23895.1"/>
    </source>
</evidence>
<dbReference type="GO" id="GO:0052656">
    <property type="term" value="F:L-isoleucine-2-oxoglutarate transaminase activity"/>
    <property type="evidence" value="ECO:0007669"/>
    <property type="project" value="RHEA"/>
</dbReference>
<gene>
    <name evidence="17" type="ORF">FC37_GL000766</name>
</gene>
<dbReference type="PIRSF" id="PIRSF006468">
    <property type="entry name" value="BCAT1"/>
    <property type="match status" value="1"/>
</dbReference>
<dbReference type="GO" id="GO:0009099">
    <property type="term" value="P:L-valine biosynthetic process"/>
    <property type="evidence" value="ECO:0007669"/>
    <property type="project" value="UniProtKB-UniPathway"/>
</dbReference>
<comment type="pathway">
    <text evidence="2 16">Amino-acid biosynthesis; L-isoleucine biosynthesis; L-isoleucine from 2-oxobutanoate: step 4/4.</text>
</comment>
<comment type="pathway">
    <text evidence="4 16">Amino-acid biosynthesis; L-leucine biosynthesis; L-leucine from 3-methyl-2-oxobutanoate: step 4/4.</text>
</comment>
<evidence type="ECO:0000256" key="13">
    <source>
        <dbReference type="RuleBase" id="RU004106"/>
    </source>
</evidence>
<dbReference type="eggNOG" id="COG0115">
    <property type="taxonomic scope" value="Bacteria"/>
</dbReference>
<organism evidence="17 18">
    <name type="scientific">Lactobacillus gallinarum DSM 10532 = JCM 2011</name>
    <dbReference type="NCBI Taxonomy" id="1423748"/>
    <lineage>
        <taxon>Bacteria</taxon>
        <taxon>Bacillati</taxon>
        <taxon>Bacillota</taxon>
        <taxon>Bacilli</taxon>
        <taxon>Lactobacillales</taxon>
        <taxon>Lactobacillaceae</taxon>
        <taxon>Lactobacillus</taxon>
    </lineage>
</organism>
<keyword evidence="15" id="KW-0028">Amino-acid biosynthesis</keyword>
<dbReference type="AlphaFoldDB" id="A0A0R1NUH6"/>
<keyword evidence="15" id="KW-0100">Branched-chain amino acid biosynthesis</keyword>
<dbReference type="Gene3D" id="3.30.470.10">
    <property type="match status" value="1"/>
</dbReference>
<dbReference type="UniPathway" id="UPA00048">
    <property type="reaction ID" value="UER00073"/>
</dbReference>
<dbReference type="PATRIC" id="fig|1423748.3.peg.805"/>
<evidence type="ECO:0000256" key="11">
    <source>
        <dbReference type="ARBA" id="ARBA00049229"/>
    </source>
</evidence>
<keyword evidence="8 14" id="KW-0663">Pyridoxal phosphate</keyword>
<evidence type="ECO:0000256" key="15">
    <source>
        <dbReference type="RuleBase" id="RU004517"/>
    </source>
</evidence>
<evidence type="ECO:0000256" key="16">
    <source>
        <dbReference type="RuleBase" id="RU004519"/>
    </source>
</evidence>
<comment type="similarity">
    <text evidence="5 13">Belongs to the class-IV pyridoxal-phosphate-dependent aminotransferase family.</text>
</comment>
<evidence type="ECO:0000256" key="12">
    <source>
        <dbReference type="PIRSR" id="PIRSR006468-1"/>
    </source>
</evidence>
<comment type="pathway">
    <text evidence="3 16">Amino-acid biosynthesis; L-valine biosynthesis; L-valine from pyruvate: step 4/4.</text>
</comment>
<dbReference type="InterPro" id="IPR036038">
    <property type="entry name" value="Aminotransferase-like"/>
</dbReference>
<evidence type="ECO:0000256" key="10">
    <source>
        <dbReference type="ARBA" id="ARBA00048798"/>
    </source>
</evidence>
<dbReference type="InterPro" id="IPR043131">
    <property type="entry name" value="BCAT-like_N"/>
</dbReference>
<evidence type="ECO:0000256" key="9">
    <source>
        <dbReference type="ARBA" id="ARBA00048212"/>
    </source>
</evidence>
<evidence type="ECO:0000256" key="4">
    <source>
        <dbReference type="ARBA" id="ARBA00005072"/>
    </source>
</evidence>
<dbReference type="InterPro" id="IPR043132">
    <property type="entry name" value="BCAT-like_C"/>
</dbReference>
<dbReference type="EMBL" id="AZEL01000018">
    <property type="protein sequence ID" value="KRL23895.1"/>
    <property type="molecule type" value="Genomic_DNA"/>
</dbReference>
<dbReference type="GO" id="GO:0052654">
    <property type="term" value="F:L-leucine-2-oxoglutarate transaminase activity"/>
    <property type="evidence" value="ECO:0007669"/>
    <property type="project" value="RHEA"/>
</dbReference>
<dbReference type="EC" id="2.6.1.42" evidence="15"/>
<dbReference type="Proteomes" id="UP000051311">
    <property type="component" value="Unassembled WGS sequence"/>
</dbReference>
<comment type="catalytic activity">
    <reaction evidence="10 15">
        <text>L-isoleucine + 2-oxoglutarate = (S)-3-methyl-2-oxopentanoate + L-glutamate</text>
        <dbReference type="Rhea" id="RHEA:24801"/>
        <dbReference type="ChEBI" id="CHEBI:16810"/>
        <dbReference type="ChEBI" id="CHEBI:29985"/>
        <dbReference type="ChEBI" id="CHEBI:35146"/>
        <dbReference type="ChEBI" id="CHEBI:58045"/>
        <dbReference type="EC" id="2.6.1.42"/>
    </reaction>
</comment>
<dbReference type="Pfam" id="PF01063">
    <property type="entry name" value="Aminotran_4"/>
    <property type="match status" value="1"/>
</dbReference>
<dbReference type="STRING" id="1423748.FC37_GL000766"/>
<dbReference type="OrthoDB" id="9804984at2"/>
<protein>
    <recommendedName>
        <fullName evidence="15">Branched-chain-amino-acid aminotransferase</fullName>
        <ecNumber evidence="15">2.6.1.42</ecNumber>
    </recommendedName>
</protein>
<dbReference type="SUPFAM" id="SSF56752">
    <property type="entry name" value="D-aminoacid aminotransferase-like PLP-dependent enzymes"/>
    <property type="match status" value="1"/>
</dbReference>
<feature type="modified residue" description="N6-(pyridoxal phosphate)lysine" evidence="12">
    <location>
        <position position="186"/>
    </location>
</feature>
<evidence type="ECO:0000256" key="3">
    <source>
        <dbReference type="ARBA" id="ARBA00004931"/>
    </source>
</evidence>
<dbReference type="InterPro" id="IPR033939">
    <property type="entry name" value="BCAT_family"/>
</dbReference>
<evidence type="ECO:0000256" key="8">
    <source>
        <dbReference type="ARBA" id="ARBA00022898"/>
    </source>
</evidence>
<comment type="catalytic activity">
    <reaction evidence="9 15">
        <text>L-valine + 2-oxoglutarate = 3-methyl-2-oxobutanoate + L-glutamate</text>
        <dbReference type="Rhea" id="RHEA:24813"/>
        <dbReference type="ChEBI" id="CHEBI:11851"/>
        <dbReference type="ChEBI" id="CHEBI:16810"/>
        <dbReference type="ChEBI" id="CHEBI:29985"/>
        <dbReference type="ChEBI" id="CHEBI:57762"/>
        <dbReference type="EC" id="2.6.1.42"/>
    </reaction>
</comment>
<sequence length="341" mass="38141">MAKTHPEDLDWNKLGFKYHDLPYRWVDEFKDGKWQGGHLTQDSSITFNEAAEELHYGQEVFEGLKAYRRKDDGINLFRPEQNAKRMANSAKRLLMEPYPEYEFIKAVKEVVKANQDFVPPYGSGGTLYIRPFMMGMQPIVGVSPSETYQFRIYATPVGAYIKGLKPMPYEVSDYDRAAPAGTGQAKTAGNYASSLMPSLIAKKNGFADALYLDPKEHKYIDEFGGANFFGITKDGQFQTPKSDSILPSITKRSILKIAEELGLNPIETKIPIDDVDRFVEAGAMGTAAVISPVGSLTYQGKKHAFGDETKVGPITQKLYDTLFGIQVGDLEDKYNWIVKLS</sequence>
<proteinExistence type="inferred from homology"/>
<name>A0A0R1NUH6_9LACO</name>
<evidence type="ECO:0000256" key="5">
    <source>
        <dbReference type="ARBA" id="ARBA00009320"/>
    </source>
</evidence>
<keyword evidence="6 15" id="KW-0032">Aminotransferase</keyword>
<dbReference type="InterPro" id="IPR018300">
    <property type="entry name" value="Aminotrans_IV_CS"/>
</dbReference>
<dbReference type="PANTHER" id="PTHR42825">
    <property type="entry name" value="AMINO ACID AMINOTRANSFERASE"/>
    <property type="match status" value="1"/>
</dbReference>
<accession>A0A0R1NUH6</accession>
<evidence type="ECO:0000256" key="6">
    <source>
        <dbReference type="ARBA" id="ARBA00022576"/>
    </source>
</evidence>